<dbReference type="KEGG" id="pcor:KS4_19300"/>
<evidence type="ECO:0000256" key="5">
    <source>
        <dbReference type="ARBA" id="ARBA00022643"/>
    </source>
</evidence>
<evidence type="ECO:0000259" key="16">
    <source>
        <dbReference type="SMART" id="SM00904"/>
    </source>
</evidence>
<dbReference type="GO" id="GO:0009398">
    <property type="term" value="P:FMN biosynthetic process"/>
    <property type="evidence" value="ECO:0007669"/>
    <property type="project" value="UniProtKB-UniRule"/>
</dbReference>
<evidence type="ECO:0000256" key="9">
    <source>
        <dbReference type="ARBA" id="ARBA00022777"/>
    </source>
</evidence>
<dbReference type="Proteomes" id="UP000317369">
    <property type="component" value="Chromosome"/>
</dbReference>
<dbReference type="GO" id="GO:0005524">
    <property type="term" value="F:ATP binding"/>
    <property type="evidence" value="ECO:0007669"/>
    <property type="project" value="UniProtKB-UniRule"/>
</dbReference>
<dbReference type="OrthoDB" id="9803667at2"/>
<keyword evidence="18" id="KW-1185">Reference proteome</keyword>
<evidence type="ECO:0000256" key="8">
    <source>
        <dbReference type="ARBA" id="ARBA00022741"/>
    </source>
</evidence>
<proteinExistence type="inferred from homology"/>
<dbReference type="SUPFAM" id="SSF82114">
    <property type="entry name" value="Riboflavin kinase-like"/>
    <property type="match status" value="1"/>
</dbReference>
<evidence type="ECO:0000256" key="14">
    <source>
        <dbReference type="ARBA" id="ARBA00049494"/>
    </source>
</evidence>
<dbReference type="EMBL" id="CP036425">
    <property type="protein sequence ID" value="QDU33871.1"/>
    <property type="molecule type" value="Genomic_DNA"/>
</dbReference>
<dbReference type="GO" id="GO:0006747">
    <property type="term" value="P:FAD biosynthetic process"/>
    <property type="evidence" value="ECO:0007669"/>
    <property type="project" value="UniProtKB-UniRule"/>
</dbReference>
<keyword evidence="12" id="KW-0511">Multifunctional enzyme</keyword>
<evidence type="ECO:0000256" key="6">
    <source>
        <dbReference type="ARBA" id="ARBA00022679"/>
    </source>
</evidence>
<evidence type="ECO:0000256" key="10">
    <source>
        <dbReference type="ARBA" id="ARBA00022827"/>
    </source>
</evidence>
<dbReference type="CDD" id="cd02064">
    <property type="entry name" value="FAD_synthetase_N"/>
    <property type="match status" value="1"/>
</dbReference>
<evidence type="ECO:0000256" key="11">
    <source>
        <dbReference type="ARBA" id="ARBA00022840"/>
    </source>
</evidence>
<name>A0A517YUH0_9BACT</name>
<dbReference type="Pfam" id="PF06574">
    <property type="entry name" value="FAD_syn"/>
    <property type="match status" value="1"/>
</dbReference>
<dbReference type="Gene3D" id="3.40.50.620">
    <property type="entry name" value="HUPs"/>
    <property type="match status" value="1"/>
</dbReference>
<evidence type="ECO:0000256" key="12">
    <source>
        <dbReference type="ARBA" id="ARBA00023268"/>
    </source>
</evidence>
<dbReference type="PANTHER" id="PTHR22749">
    <property type="entry name" value="RIBOFLAVIN KINASE/FMN ADENYLYLTRANSFERASE"/>
    <property type="match status" value="1"/>
</dbReference>
<dbReference type="NCBIfam" id="TIGR00083">
    <property type="entry name" value="ribF"/>
    <property type="match status" value="1"/>
</dbReference>
<comment type="function">
    <text evidence="1">Catalyzes the phosphorylation of riboflavin to FMN followed by the adenylation of FMN to FAD.</text>
</comment>
<dbReference type="Pfam" id="PF01687">
    <property type="entry name" value="Flavokinase"/>
    <property type="match status" value="1"/>
</dbReference>
<dbReference type="RefSeq" id="WP_145077268.1">
    <property type="nucleotide sequence ID" value="NZ_CP036425.1"/>
</dbReference>
<sequence length="322" mass="36726">MTPRSIITIGNFDGVHCGHRQILSRASHWAKNNDAQIIVITFDPHPMSVLKPELAPQRLCNANRREAILKDLGADEVHFYKPEKQLLQLEPEDFVVQMVERYNPAVWIEGDDFHFGKNRRGNIQLLQELGQQHQFEVDIVPTCDVTLTNCHIVRASSSIIRWLIEQGRVADARIVMQRPFTFESVVVQGEKVGRTIGFPTINLDLELLKDHQIPKLGVYSGRATFQNSGSYAAAISIGIKPTFGIKQLCIEAHLLDCNKDLYSQQVQLEFHQWIRDQYPFPSIQHLKAQLKRDVQQIRNLSKAQHDQPMIAEILKQPSGMNA</sequence>
<dbReference type="NCBIfam" id="TIGR00125">
    <property type="entry name" value="cyt_tran_rel"/>
    <property type="match status" value="1"/>
</dbReference>
<comment type="pathway">
    <text evidence="2 15">Cofactor biosynthesis; FAD biosynthesis; FAD from FMN: step 1/1.</text>
</comment>
<keyword evidence="10 15" id="KW-0274">FAD</keyword>
<dbReference type="EC" id="2.7.1.26" evidence="15"/>
<keyword evidence="9 15" id="KW-0418">Kinase</keyword>
<dbReference type="GO" id="GO:0009231">
    <property type="term" value="P:riboflavin biosynthetic process"/>
    <property type="evidence" value="ECO:0007669"/>
    <property type="project" value="InterPro"/>
</dbReference>
<dbReference type="InterPro" id="IPR023465">
    <property type="entry name" value="Riboflavin_kinase_dom_sf"/>
</dbReference>
<protein>
    <recommendedName>
        <fullName evidence="15">Riboflavin biosynthesis protein</fullName>
    </recommendedName>
    <domain>
        <recommendedName>
            <fullName evidence="15">Riboflavin kinase</fullName>
            <ecNumber evidence="15">2.7.1.26</ecNumber>
        </recommendedName>
        <alternativeName>
            <fullName evidence="15">Flavokinase</fullName>
        </alternativeName>
    </domain>
    <domain>
        <recommendedName>
            <fullName evidence="15">FMN adenylyltransferase</fullName>
            <ecNumber evidence="15">2.7.7.2</ecNumber>
        </recommendedName>
        <alternativeName>
            <fullName evidence="15">FAD pyrophosphorylase</fullName>
        </alternativeName>
        <alternativeName>
            <fullName evidence="15">FAD synthase</fullName>
        </alternativeName>
    </domain>
</protein>
<comment type="catalytic activity">
    <reaction evidence="14 15">
        <text>FMN + ATP + H(+) = FAD + diphosphate</text>
        <dbReference type="Rhea" id="RHEA:17237"/>
        <dbReference type="ChEBI" id="CHEBI:15378"/>
        <dbReference type="ChEBI" id="CHEBI:30616"/>
        <dbReference type="ChEBI" id="CHEBI:33019"/>
        <dbReference type="ChEBI" id="CHEBI:57692"/>
        <dbReference type="ChEBI" id="CHEBI:58210"/>
        <dbReference type="EC" id="2.7.7.2"/>
    </reaction>
</comment>
<evidence type="ECO:0000256" key="1">
    <source>
        <dbReference type="ARBA" id="ARBA00002121"/>
    </source>
</evidence>
<dbReference type="PANTHER" id="PTHR22749:SF6">
    <property type="entry name" value="RIBOFLAVIN KINASE"/>
    <property type="match status" value="1"/>
</dbReference>
<dbReference type="Gene3D" id="2.40.30.30">
    <property type="entry name" value="Riboflavin kinase-like"/>
    <property type="match status" value="1"/>
</dbReference>
<dbReference type="AlphaFoldDB" id="A0A517YUH0"/>
<evidence type="ECO:0000256" key="3">
    <source>
        <dbReference type="ARBA" id="ARBA00005201"/>
    </source>
</evidence>
<dbReference type="UniPathway" id="UPA00277">
    <property type="reaction ID" value="UER00407"/>
</dbReference>
<keyword evidence="4 15" id="KW-0285">Flavoprotein</keyword>
<dbReference type="InterPro" id="IPR015864">
    <property type="entry name" value="FAD_synthase"/>
</dbReference>
<dbReference type="InterPro" id="IPR002606">
    <property type="entry name" value="Riboflavin_kinase_bac"/>
</dbReference>
<evidence type="ECO:0000256" key="15">
    <source>
        <dbReference type="PIRNR" id="PIRNR004491"/>
    </source>
</evidence>
<evidence type="ECO:0000256" key="2">
    <source>
        <dbReference type="ARBA" id="ARBA00004726"/>
    </source>
</evidence>
<dbReference type="InterPro" id="IPR015865">
    <property type="entry name" value="Riboflavin_kinase_bac/euk"/>
</dbReference>
<comment type="similarity">
    <text evidence="15">Belongs to the ribF family.</text>
</comment>
<dbReference type="InterPro" id="IPR014729">
    <property type="entry name" value="Rossmann-like_a/b/a_fold"/>
</dbReference>
<evidence type="ECO:0000256" key="7">
    <source>
        <dbReference type="ARBA" id="ARBA00022695"/>
    </source>
</evidence>
<comment type="catalytic activity">
    <reaction evidence="13 15">
        <text>riboflavin + ATP = FMN + ADP + H(+)</text>
        <dbReference type="Rhea" id="RHEA:14357"/>
        <dbReference type="ChEBI" id="CHEBI:15378"/>
        <dbReference type="ChEBI" id="CHEBI:30616"/>
        <dbReference type="ChEBI" id="CHEBI:57986"/>
        <dbReference type="ChEBI" id="CHEBI:58210"/>
        <dbReference type="ChEBI" id="CHEBI:456216"/>
        <dbReference type="EC" id="2.7.1.26"/>
    </reaction>
</comment>
<gene>
    <name evidence="17" type="primary">ribF</name>
    <name evidence="17" type="ORF">KS4_19300</name>
</gene>
<keyword evidence="6 15" id="KW-0808">Transferase</keyword>
<feature type="domain" description="Riboflavin kinase" evidence="16">
    <location>
        <begin position="175"/>
        <end position="302"/>
    </location>
</feature>
<accession>A0A517YUH0</accession>
<reference evidence="17 18" key="1">
    <citation type="submission" date="2019-02" db="EMBL/GenBank/DDBJ databases">
        <title>Deep-cultivation of Planctomycetes and their phenomic and genomic characterization uncovers novel biology.</title>
        <authorList>
            <person name="Wiegand S."/>
            <person name="Jogler M."/>
            <person name="Boedeker C."/>
            <person name="Pinto D."/>
            <person name="Vollmers J."/>
            <person name="Rivas-Marin E."/>
            <person name="Kohn T."/>
            <person name="Peeters S.H."/>
            <person name="Heuer A."/>
            <person name="Rast P."/>
            <person name="Oberbeckmann S."/>
            <person name="Bunk B."/>
            <person name="Jeske O."/>
            <person name="Meyerdierks A."/>
            <person name="Storesund J.E."/>
            <person name="Kallscheuer N."/>
            <person name="Luecker S."/>
            <person name="Lage O.M."/>
            <person name="Pohl T."/>
            <person name="Merkel B.J."/>
            <person name="Hornburger P."/>
            <person name="Mueller R.-W."/>
            <person name="Bruemmer F."/>
            <person name="Labrenz M."/>
            <person name="Spormann A.M."/>
            <person name="Op den Camp H."/>
            <person name="Overmann J."/>
            <person name="Amann R."/>
            <person name="Jetten M.S.M."/>
            <person name="Mascher T."/>
            <person name="Medema M.H."/>
            <person name="Devos D.P."/>
            <person name="Kaster A.-K."/>
            <person name="Ovreas L."/>
            <person name="Rohde M."/>
            <person name="Galperin M.Y."/>
            <person name="Jogler C."/>
        </authorList>
    </citation>
    <scope>NUCLEOTIDE SEQUENCE [LARGE SCALE GENOMIC DNA]</scope>
    <source>
        <strain evidence="17 18">KS4</strain>
    </source>
</reference>
<dbReference type="SMART" id="SM00904">
    <property type="entry name" value="Flavokinase"/>
    <property type="match status" value="1"/>
</dbReference>
<dbReference type="GO" id="GO:0003919">
    <property type="term" value="F:FMN adenylyltransferase activity"/>
    <property type="evidence" value="ECO:0007669"/>
    <property type="project" value="UniProtKB-UniRule"/>
</dbReference>
<dbReference type="PIRSF" id="PIRSF004491">
    <property type="entry name" value="FAD_Synth"/>
    <property type="match status" value="1"/>
</dbReference>
<evidence type="ECO:0000313" key="17">
    <source>
        <dbReference type="EMBL" id="QDU33871.1"/>
    </source>
</evidence>
<dbReference type="EC" id="2.7.7.2" evidence="15"/>
<keyword evidence="5 15" id="KW-0288">FMN</keyword>
<dbReference type="SUPFAM" id="SSF52374">
    <property type="entry name" value="Nucleotidylyl transferase"/>
    <property type="match status" value="1"/>
</dbReference>
<keyword evidence="7 15" id="KW-0548">Nucleotidyltransferase</keyword>
<organism evidence="17 18">
    <name type="scientific">Poriferisphaera corsica</name>
    <dbReference type="NCBI Taxonomy" id="2528020"/>
    <lineage>
        <taxon>Bacteria</taxon>
        <taxon>Pseudomonadati</taxon>
        <taxon>Planctomycetota</taxon>
        <taxon>Phycisphaerae</taxon>
        <taxon>Phycisphaerales</taxon>
        <taxon>Phycisphaeraceae</taxon>
        <taxon>Poriferisphaera</taxon>
    </lineage>
</organism>
<comment type="pathway">
    <text evidence="3 15">Cofactor biosynthesis; FMN biosynthesis; FMN from riboflavin (ATP route): step 1/1.</text>
</comment>
<dbReference type="InterPro" id="IPR023468">
    <property type="entry name" value="Riboflavin_kinase"/>
</dbReference>
<dbReference type="InterPro" id="IPR004821">
    <property type="entry name" value="Cyt_trans-like"/>
</dbReference>
<evidence type="ECO:0000256" key="4">
    <source>
        <dbReference type="ARBA" id="ARBA00022630"/>
    </source>
</evidence>
<evidence type="ECO:0000256" key="13">
    <source>
        <dbReference type="ARBA" id="ARBA00047880"/>
    </source>
</evidence>
<dbReference type="NCBIfam" id="NF004162">
    <property type="entry name" value="PRK05627.1-5"/>
    <property type="match status" value="1"/>
</dbReference>
<dbReference type="GO" id="GO:0008531">
    <property type="term" value="F:riboflavin kinase activity"/>
    <property type="evidence" value="ECO:0007669"/>
    <property type="project" value="UniProtKB-UniRule"/>
</dbReference>
<keyword evidence="8 15" id="KW-0547">Nucleotide-binding</keyword>
<dbReference type="UniPathway" id="UPA00276">
    <property type="reaction ID" value="UER00406"/>
</dbReference>
<evidence type="ECO:0000313" key="18">
    <source>
        <dbReference type="Proteomes" id="UP000317369"/>
    </source>
</evidence>
<keyword evidence="11 15" id="KW-0067">ATP-binding</keyword>